<reference evidence="1 2" key="1">
    <citation type="submission" date="2016-10" db="EMBL/GenBank/DDBJ databases">
        <authorList>
            <person name="de Groot N.N."/>
        </authorList>
    </citation>
    <scope>NUCLEOTIDE SEQUENCE [LARGE SCALE GENOMIC DNA]</scope>
    <source>
        <strain evidence="1 2">47C3B</strain>
    </source>
</reference>
<protein>
    <submittedName>
        <fullName evidence="1">Uncharacterized protein</fullName>
    </submittedName>
</protein>
<proteinExistence type="predicted"/>
<dbReference type="OrthoDB" id="795193at2"/>
<evidence type="ECO:0000313" key="1">
    <source>
        <dbReference type="EMBL" id="SDE80003.1"/>
    </source>
</evidence>
<accession>A0A1G7FVQ0</accession>
<dbReference type="EMBL" id="FNAI01000009">
    <property type="protein sequence ID" value="SDE80003.1"/>
    <property type="molecule type" value="Genomic_DNA"/>
</dbReference>
<gene>
    <name evidence="1" type="ORF">SAMN05216464_109239</name>
</gene>
<dbReference type="RefSeq" id="WP_143014173.1">
    <property type="nucleotide sequence ID" value="NZ_FNAI01000009.1"/>
</dbReference>
<name>A0A1G7FVQ0_9SPHI</name>
<sequence>MIKSSFGQQVRYNFDQEKQKRITLTEFHQCVDRATYLLQKRELSTISDKDHIAIIMCLNTIFMAKAGFRSSDRRFNDDRCRKLETVADEKEYRRNINKVYPQSIFSRGMGLYYPKLKMELYGTPNPYATFDVSK</sequence>
<dbReference type="Proteomes" id="UP000199072">
    <property type="component" value="Unassembled WGS sequence"/>
</dbReference>
<organism evidence="1 2">
    <name type="scientific">Mucilaginibacter pineti</name>
    <dbReference type="NCBI Taxonomy" id="1391627"/>
    <lineage>
        <taxon>Bacteria</taxon>
        <taxon>Pseudomonadati</taxon>
        <taxon>Bacteroidota</taxon>
        <taxon>Sphingobacteriia</taxon>
        <taxon>Sphingobacteriales</taxon>
        <taxon>Sphingobacteriaceae</taxon>
        <taxon>Mucilaginibacter</taxon>
    </lineage>
</organism>
<dbReference type="AlphaFoldDB" id="A0A1G7FVQ0"/>
<keyword evidence="2" id="KW-1185">Reference proteome</keyword>
<evidence type="ECO:0000313" key="2">
    <source>
        <dbReference type="Proteomes" id="UP000199072"/>
    </source>
</evidence>